<feature type="domain" description="Ig-like" evidence="11">
    <location>
        <begin position="1261"/>
        <end position="1348"/>
    </location>
</feature>
<feature type="domain" description="Ig-like" evidence="11">
    <location>
        <begin position="1590"/>
        <end position="1681"/>
    </location>
</feature>
<dbReference type="PROSITE" id="PS50835">
    <property type="entry name" value="IG_LIKE"/>
    <property type="match status" value="23"/>
</dbReference>
<dbReference type="InterPro" id="IPR013098">
    <property type="entry name" value="Ig_I-set"/>
</dbReference>
<evidence type="ECO:0000313" key="12">
    <source>
        <dbReference type="EMBL" id="OCT63665.1"/>
    </source>
</evidence>
<dbReference type="Pfam" id="PF07679">
    <property type="entry name" value="I-set"/>
    <property type="match status" value="28"/>
</dbReference>
<feature type="domain" description="Ig-like" evidence="11">
    <location>
        <begin position="877"/>
        <end position="966"/>
    </location>
</feature>
<dbReference type="PANTHER" id="PTHR47633:SF4">
    <property type="entry name" value="MYOPALLADIN ISOFORM X1"/>
    <property type="match status" value="1"/>
</dbReference>
<evidence type="ECO:0000313" key="13">
    <source>
        <dbReference type="Proteomes" id="UP000694892"/>
    </source>
</evidence>
<dbReference type="FunFam" id="2.60.40.10:FF:000697">
    <property type="entry name" value="titin isoform X1"/>
    <property type="match status" value="1"/>
</dbReference>
<feature type="domain" description="Ig-like" evidence="11">
    <location>
        <begin position="722"/>
        <end position="817"/>
    </location>
</feature>
<feature type="domain" description="Ig-like" evidence="11">
    <location>
        <begin position="1685"/>
        <end position="1776"/>
    </location>
</feature>
<feature type="domain" description="Ig-like" evidence="11">
    <location>
        <begin position="2657"/>
        <end position="2746"/>
    </location>
</feature>
<dbReference type="SUPFAM" id="SSF48726">
    <property type="entry name" value="Immunoglobulin"/>
    <property type="match status" value="29"/>
</dbReference>
<feature type="domain" description="Ig-like" evidence="11">
    <location>
        <begin position="3969"/>
        <end position="4058"/>
    </location>
</feature>
<dbReference type="GO" id="GO:0031674">
    <property type="term" value="C:I band"/>
    <property type="evidence" value="ECO:0007669"/>
    <property type="project" value="UniProtKB-ARBA"/>
</dbReference>
<dbReference type="Gene3D" id="2.60.40.10">
    <property type="entry name" value="Immunoglobulins"/>
    <property type="match status" value="29"/>
</dbReference>
<dbReference type="FunFam" id="2.60.40.10:FF:000107">
    <property type="entry name" value="Myosin, light chain kinase a"/>
    <property type="match status" value="2"/>
</dbReference>
<dbReference type="FunFam" id="2.60.40.10:FF:000779">
    <property type="entry name" value="Titin b"/>
    <property type="match status" value="4"/>
</dbReference>
<feature type="region of interest" description="Disordered" evidence="10">
    <location>
        <begin position="840"/>
        <end position="868"/>
    </location>
</feature>
<dbReference type="PANTHER" id="PTHR47633">
    <property type="entry name" value="IMMUNOGLOBULIN"/>
    <property type="match status" value="1"/>
</dbReference>
<feature type="domain" description="Ig-like" evidence="11">
    <location>
        <begin position="394"/>
        <end position="476"/>
    </location>
</feature>
<keyword evidence="8" id="KW-0539">Nucleus</keyword>
<feature type="domain" description="Ig-like" evidence="11">
    <location>
        <begin position="2477"/>
        <end position="2560"/>
    </location>
</feature>
<dbReference type="FunFam" id="2.60.40.10:FF:001223">
    <property type="entry name" value="Sidekick cell adhesion molecule 1"/>
    <property type="match status" value="1"/>
</dbReference>
<keyword evidence="4" id="KW-0963">Cytoplasm</keyword>
<dbReference type="FunFam" id="2.60.40.10:FF:001200">
    <property type="entry name" value="Titin a"/>
    <property type="match status" value="1"/>
</dbReference>
<dbReference type="Proteomes" id="UP000694892">
    <property type="component" value="Chromosome 9_10L"/>
</dbReference>
<dbReference type="FunFam" id="2.60.40.10:FF:000050">
    <property type="entry name" value="Titin isoform B"/>
    <property type="match status" value="5"/>
</dbReference>
<dbReference type="InterPro" id="IPR003598">
    <property type="entry name" value="Ig_sub2"/>
</dbReference>
<feature type="domain" description="Ig-like" evidence="11">
    <location>
        <begin position="1123"/>
        <end position="1213"/>
    </location>
</feature>
<dbReference type="InterPro" id="IPR036179">
    <property type="entry name" value="Ig-like_dom_sf"/>
</dbReference>
<feature type="domain" description="Ig-like" evidence="11">
    <location>
        <begin position="2562"/>
        <end position="2649"/>
    </location>
</feature>
<dbReference type="FunFam" id="2.60.40.10:FF:001082">
    <property type="entry name" value="Titin novex-3"/>
    <property type="match status" value="1"/>
</dbReference>
<dbReference type="InterPro" id="IPR007110">
    <property type="entry name" value="Ig-like_dom"/>
</dbReference>
<feature type="domain" description="Ig-like" evidence="11">
    <location>
        <begin position="4618"/>
        <end position="4709"/>
    </location>
</feature>
<evidence type="ECO:0000256" key="6">
    <source>
        <dbReference type="ARBA" id="ARBA00023054"/>
    </source>
</evidence>
<feature type="domain" description="Ig-like" evidence="11">
    <location>
        <begin position="6"/>
        <end position="98"/>
    </location>
</feature>
<dbReference type="FunFam" id="2.60.40.10:FF:000981">
    <property type="entry name" value="Titin a"/>
    <property type="match status" value="1"/>
</dbReference>
<proteinExistence type="inferred from homology"/>
<dbReference type="EMBL" id="CM004482">
    <property type="protein sequence ID" value="OCT63665.1"/>
    <property type="molecule type" value="Genomic_DNA"/>
</dbReference>
<evidence type="ECO:0000256" key="4">
    <source>
        <dbReference type="ARBA" id="ARBA00022490"/>
    </source>
</evidence>
<dbReference type="FunFam" id="2.60.40.10:FF:000629">
    <property type="entry name" value="Titin b"/>
    <property type="match status" value="1"/>
</dbReference>
<dbReference type="CDD" id="cd00096">
    <property type="entry name" value="Ig"/>
    <property type="match status" value="4"/>
</dbReference>
<dbReference type="GO" id="GO:0055013">
    <property type="term" value="P:cardiac muscle cell development"/>
    <property type="evidence" value="ECO:0007669"/>
    <property type="project" value="UniProtKB-ARBA"/>
</dbReference>
<dbReference type="OMA" id="TSSWPEY"/>
<sequence length="4877" mass="549678">MATQAPTFIQPIQSVVVLEGSTATFEAQISGYPVPEVSWFRDGQVISPATLPGVQITFSDGRAKLVIPTATAAHSGKYSLRAANGAGQATSTAELLITAETAPPNFTQRLQTTTVKQGSQVRLDVRVSGIPTPVVKFYREGAEIRSSQDFLIIQDGDLYSLIIAEAYPEDSGTYSVNATNNVGRATSTAELTVQAEEEIPAKKTKTIVSTAQISQTRQARFEKSVEAHYEAKSSTTVEMVIDSTIGVQLPHKAPPRIPPKSTSKSPTPSVISSKVQMVRQQSPSPVRQSPSPVRPVRAPIPSPVRSVSPAGRPSTSPIRSVKSPHPARSTPTAVGQDVLPPWKQEVFISKSDTHIKTEQRFEAREQVDVTGFIGAEAEEAARVPEPAEVPVSPPTLVSGLKNITVYEGESVTLECTIAGYPSPTVVWYREDYRIENSIDFQITIEQEIVRLVIREAFAEDSGRFTCTASNEAGTVSTSCYLLVQVSEEYEAKEVISEKITEDKIYTEETQKMEVETPAPAETGEGIAPFFIRKPTMQKLVEGGKVVFDCQIGGNPKPHIYWKKAGVPLNTGYRYKVTYNKESGDCKLEISMTFADDAGEYTIVIRNKYGETSETVTLSEEVEYDSSMKMHEEPTAFVPEPSVAEVAPAISEYDKEYEREQALIRKKMAKDASFVQTTIHVEEYQLTSFEEKLIKEIEYRIIKTSLEELLEEDGEEMIVDVTESETIVSGFDIRLKSYQIFEGMGVTFHCKMSGYPVPKIAWYKDGKRIKQGERHQMERLQDGRASLRISVLSTEDEGIYTALASNVKGNAICSAKLYVEPVAPTGVPAYIPAPEAVKRIRSVSPRSPSRSPGRSPARSPARRLDETDESQLERLYKPVFVLKPASFKCAEGQTARFDLKVVGRPMPETFWFHNGQQIVNDYTHKIVIKEDGTQSLIIVPAMPTDSGEWTVIAQNRAGKTSVSMTLTVEAKEHIQKPQFVEKLRNVSVKEGSKLEMSVKAVGNPNPDIVWLKNSDIIAPHKFPKIKIDGTKGQAALTIDSAISHDAAWYTATAINKAGRDTTRCKVNVEVDFTEPEPERKLIIPKGTYKAKEIAAPELEPLHLRYGQEQWEEGDLYDKEKQQKPFFKKKLTSVRLKRFGPTHFECRLTPIGDPTMVVEWLHDGKPLAAANRLRMVNEFGYCSLDFEVAYPRDSGVITCRATNKYGTDHTSATLIVKDEKSLVEETQLPEGRRGMQRIEEMERLAHEGALVGVTEDVKEKQKPEIVLFPEPARVFEGEIARFRCRVTGYPQPKVNWYLNGQLIRKSKRFRLRYDGIYYLEIVDCKSYDSGEVKVTAENPDGVVEHVVKLEIQQKEDFRSVLRRTQEPKVTAPTPESGKLKFEVKKVEKVIDASGKEVVKLKKAERVSHDKVSEESEELRSKFKRRTEEGYYEAITAVEMKSRRKDEAYEDMLKKTKDDLMHWTKELTEEEKKALEAEGKITIPTIKPDRIELSPSMEAPKILERIQSQTVAQGSEAHFRVRVVGKPDPECQWFKNGVKIERSDRIYWYWPEDNVCELVIRDVVAEDSASIMVKAINVAGETSSHAFLLVQGKQLITFIQALQDLTAKEKDTMATFECETSEPFVKVKWFKNGVEIHSGDKYRMHSDRKAHFLSVLVIDMSDAEDYSCMLKEDESVKTTAKLIVEGTPIEFVKKLENIEVPETFSGELECTVSLEDAEGKWYHGDTEIKPNSKYVITSRRGRHVLTIKDVTKDDQGEYSCVVAGKKTTGHMKVKPRPISILQGLSDQKVCEGDIAQLEVKVSQENAEGVWMKDGVEIQPSDRIHIVIDKLSHMLLIEDATAEDVGKYSFTIRDHDISTSGRLSVYTVDIVIGLKDCHAIEGTKAVLESKISVADMSSAKWYFNNEPVKLDDRVQAIAKGAKQRLVFSRTYASDEGHYKLMIGKVETSCNLTVEKIQIIRGLKNTTCTETQNVILEVELSHSGIDVLWQFKNEELKPSPKYKIEAKGKIYKLTIIDMMKDEEGEYTLFAGEQQTSAKVTVSGGAISKPLVDLIVAESQTAVFECEVANPDSKGEWLREGKPIRFSDSIRSEAISNKRQLIIPISKLDDVAEYTYQVATSKTSAKLKVEPVKIKKTLKNQTVTETQVAIFTVELTHPDVKGAQWIKNGVELVSNDKYEITVEGPVHTLKVKNCAVVDESVYSFKLGKIGANARLHVETVKIIKKAKDVTALENTSATFEISVSHDTVPVKWYFNNVELKPSDKHGIVSERKVHKLTLQNVTPADAGEYTAVVGQLESKAKLFVETLHITKTMKNIEVPETKTASFQCEVSHFNVPSVWLKNGVEIEMSEKFKIVVQGKLHQLIIMNTSSEDSAEYTFVCGNDKVSATLTVKPILITSMLKNINAEEKDTITFEVTVNYEGISYKWLKNGVEIKSTDRCQIKAKQQSHSLTIRNVHFGDAAEYSYVAGSAVSKATLYVEARHIEFRKHIKDIKVLEKKRATFECEISEPDLMVQWMKDGQELQITDRVKIQQERYVHRLVIPMVRMSDSGQYSVVAGGNMSTANLFVEGRDVRITCAHKEVQAIEKQRAVVEFEVNEDDVDARWLKDGIDVNFHIEERYKYITERRVHRMVITETIMSDAGEYTFLAGKNRSSITLYVNAPEPPVIIQKLEPSTVESGKPARFTTVVTGKPQPKVAWFKDSTQLSAGFKCKFLHDGQEYTLLLIEAFPEDEALYTCEASNDSGMASTSASLTVEALEKVLQYKEMETEAKEMFFITDPESESENKRNLRGAFSDTEDYLDHGLVSSARCASRTSSIGSWSECLKPSFTQKLTFRSVLEGEPAVFRCKLVACPIPNVSWFHNNKPIYKDSRRLIKTDSDMHIHNCSLLIKSVEDRDSGSYRIFAINSEGSAECTASLLVALREEQNPKYLDFVRYSEKTHESIDSLVQKRRESRLKVDLKCVGSPFDKRRETKMLHGRYPKKGLVKTISFEKLNSLDSCERRHAKRQDLGDKVLDKEIQRKLNLLREIRKSRRGSRTLSQTSSDAYSDVDLESFLSDASSTTFPLEKARSTLTETSNIGMLRSPEIADIKEIHSSCFHEETLGDHFLNSSIPQKKPNEIKILISDNTDVAGRGGFPDYMKMPKNEKKDGLLNIQRKSEFNADWIGGRVLSLTDEEYEKHQERTLDLSPDIKEPLRSNIQLKLTETSLDSLSVCEGNKQQITVTGSEAPVNFHFEIHTQEMEDQKTNECIRLDTEYESKVRTNTSKAEQLEGEISVKEFSPLNKFFNLNTQQKNYHLEGISPYIKEENFSVADREVYRVPHEVWMKQDDKTEDETHFHILKEPKVAEIDTFNNRPLKNIKTHTEKEDAKMHIQRKDPIRSCFTTDTPDVSVYLSKHHEKVDEINKHEKASSSEKEVTKKIYSKFQIQKEEIKFKEVAVESAKLISFDEPSDSRNFQKLCGSDIMVTSEPRMKEEESISEFDKAMFFDEGKQKEIIEKRNNAMQFYIQDQIQLEEKDSPFGASFNTLYDSLEKEVEIESAKVISFDEPTDTIKFQELCGSDLIVTSKPRIKEVESKSEVEKGNNALQFDIQDEIQLEEKDSLFRASFNTIYDSLEKEVEIESAEVISFDEPNGTTNFQELCGSDLIVTSEPRIKEEESICEIDKVMLFDNCMQKDITEKGNNAMQSDIQTFETGKDSSIRPSFDTIYDSFEKEVELELPTLKETEISTVTNFTMETATKTDNYISKKPFTASSKPCAPMFTSDLDSQEAIEGERCSFICNFQGYPQPTVSWYNNDISIPRNKEYVITTTETSSMLIFTCVHAHHQGSITCVIFNQYGTDTTFCYLKVKTKENESWDEAETLIKCEVLITKQLTEGDEEELVSLMETNKEKQRFDHDIDRFSLQVPQASYDIPCTLEDPSTFPVEIKITAPTPVPDYEEELKESFQKVESFTEPASIDNIAQKTKHKFKFSFDVSIEAPKLIRGVEKQTKCKEGDCAFLECVISGDPDTLISWNYNNSELKKSDKFNIQETNGTYKLYIKDVSILDSGHYKCVATNKAGTIESESELIVNDAVECYKFQQVEITEDMKPDKKIMKTEITEDDNETNELESSICQNTNIDIEKVDNNQGFQPLSNVIQDDFKKPMPDMAQMKAETNINLFKEAQNADSKFRALDKENISKEKGIPVTEYAEQSISKLLDQGGNDLLDDKLKLNELVKKDVKQEGQDGRSKSDTHTQEIALNVSDNENALGYLEPPPEGIDTEQRDLLTEYLVSAGEHEVLLPQETKSTSEKQKGQITELEVEDVTFSAYYDFYKTQSLIDRSLSPESEMSIAACSSSDEVLDQDHFYTPLPSVEIFQSPLSGSFVTPASSPEQYFTPVEHTFYPNDGDGLKNSEFAVTKSIDISCLPGSSKTEDNIRSHNPGGETNEIGMPPAFIKPLPKRCIYENYTLSFAVEVVGVPLPDIQWYRNSSLLDNSDRIKISTEGHCYIFEINNVQLSEGGEYSCIASNTLGVARTTTLVDILPHDGRSVALPPPVTHQHVMEFDMEPLHTSRSPSPQEILLEVELDESEVKDFEKQVKIITIPEFSPDNKSMVISLDVLPLVYDEQLSSIFTRDNEEVKINFEVPEKPPYFVQPPRDLHVAEKSDAEFKCSVMGLPKPSVTWFREYTKISPDTTKYLIKEDGINQSLLIHSVSMSDVGFYTCNAANHFGDVTCKAMLNVTNLDSITEKEEGNGNDANKALELVAITNNERDEGGKKCIDVNFDVFAKPSLEKDIQFKSKGSDSCCFEFQITESPPKFEKVLSGLDIQPGATACFNCLVNGSPVPNVSWYRNNILLLGDRYITEEKNPGFHHLEISNVILSDEGQYKCVASNKEGTAETSAFLKVIPIS</sequence>
<dbReference type="SMART" id="SM00409">
    <property type="entry name" value="IG"/>
    <property type="match status" value="29"/>
</dbReference>
<feature type="region of interest" description="Disordered" evidence="10">
    <location>
        <begin position="247"/>
        <end position="336"/>
    </location>
</feature>
<feature type="domain" description="Ig-like" evidence="11">
    <location>
        <begin position="2032"/>
        <end position="2122"/>
    </location>
</feature>
<evidence type="ECO:0000256" key="8">
    <source>
        <dbReference type="ARBA" id="ARBA00023242"/>
    </source>
</evidence>
<feature type="domain" description="Ig-like" evidence="11">
    <location>
        <begin position="528"/>
        <end position="618"/>
    </location>
</feature>
<keyword evidence="7" id="KW-1015">Disulfide bond</keyword>
<dbReference type="GO" id="GO:0004674">
    <property type="term" value="F:protein serine/threonine kinase activity"/>
    <property type="evidence" value="ECO:0007669"/>
    <property type="project" value="UniProtKB-KW"/>
</dbReference>
<dbReference type="FunFam" id="2.60.40.10:FF:000659">
    <property type="entry name" value="titin isoform X1"/>
    <property type="match status" value="1"/>
</dbReference>
<comment type="subcellular location">
    <subcellularLocation>
        <location evidence="2">Cytoplasm</location>
    </subcellularLocation>
    <subcellularLocation>
        <location evidence="1">Nucleus</location>
    </subcellularLocation>
</comment>
<feature type="compositionally biased region" description="Low complexity" evidence="10">
    <location>
        <begin position="841"/>
        <end position="858"/>
    </location>
</feature>
<evidence type="ECO:0000256" key="3">
    <source>
        <dbReference type="ARBA" id="ARBA00006692"/>
    </source>
</evidence>
<evidence type="ECO:0000256" key="9">
    <source>
        <dbReference type="ARBA" id="ARBA00023319"/>
    </source>
</evidence>
<dbReference type="FunFam" id="2.60.40.10:FF:001430">
    <property type="entry name" value="titin isoform X1"/>
    <property type="match status" value="1"/>
</dbReference>
<keyword evidence="6" id="KW-0175">Coiled coil</keyword>
<dbReference type="InterPro" id="IPR013783">
    <property type="entry name" value="Ig-like_fold"/>
</dbReference>
<feature type="domain" description="Ig-like" evidence="11">
    <location>
        <begin position="3749"/>
        <end position="3832"/>
    </location>
</feature>
<feature type="domain" description="Ig-like" evidence="11">
    <location>
        <begin position="4784"/>
        <end position="4872"/>
    </location>
</feature>
<feature type="domain" description="Ig-like" evidence="11">
    <location>
        <begin position="1497"/>
        <end position="1586"/>
    </location>
</feature>
<evidence type="ECO:0000256" key="10">
    <source>
        <dbReference type="SAM" id="MobiDB-lite"/>
    </source>
</evidence>
<keyword evidence="9" id="KW-0393">Immunoglobulin domain</keyword>
<organism evidence="12 13">
    <name type="scientific">Xenopus laevis</name>
    <name type="common">African clawed frog</name>
    <dbReference type="NCBI Taxonomy" id="8355"/>
    <lineage>
        <taxon>Eukaryota</taxon>
        <taxon>Metazoa</taxon>
        <taxon>Chordata</taxon>
        <taxon>Craniata</taxon>
        <taxon>Vertebrata</taxon>
        <taxon>Euteleostomi</taxon>
        <taxon>Amphibia</taxon>
        <taxon>Batrachia</taxon>
        <taxon>Anura</taxon>
        <taxon>Pipoidea</taxon>
        <taxon>Pipidae</taxon>
        <taxon>Xenopodinae</taxon>
        <taxon>Xenopus</taxon>
        <taxon>Xenopus</taxon>
    </lineage>
</organism>
<name>A0A974H436_XENLA</name>
<dbReference type="InterPro" id="IPR003599">
    <property type="entry name" value="Ig_sub"/>
</dbReference>
<feature type="domain" description="Ig-like" evidence="11">
    <location>
        <begin position="4420"/>
        <end position="4509"/>
    </location>
</feature>
<dbReference type="FunFam" id="2.60.40.10:FF:000792">
    <property type="entry name" value="titin isoform X1"/>
    <property type="match status" value="2"/>
</dbReference>
<feature type="domain" description="Ig-like" evidence="11">
    <location>
        <begin position="104"/>
        <end position="192"/>
    </location>
</feature>
<dbReference type="GO" id="GO:0005634">
    <property type="term" value="C:nucleus"/>
    <property type="evidence" value="ECO:0007669"/>
    <property type="project" value="UniProtKB-SubCell"/>
</dbReference>
<dbReference type="FunFam" id="2.60.40.10:FF:001089">
    <property type="entry name" value="Titin novex-3"/>
    <property type="match status" value="1"/>
</dbReference>
<comment type="similarity">
    <text evidence="3">Belongs to the protein kinase superfamily. CAMK Ser/Thr protein kinase family.</text>
</comment>
<feature type="domain" description="Ig-like" evidence="11">
    <location>
        <begin position="2299"/>
        <end position="2384"/>
    </location>
</feature>
<evidence type="ECO:0000256" key="1">
    <source>
        <dbReference type="ARBA" id="ARBA00004123"/>
    </source>
</evidence>
<feature type="domain" description="Ig-like" evidence="11">
    <location>
        <begin position="2819"/>
        <end position="2911"/>
    </location>
</feature>
<evidence type="ECO:0000256" key="2">
    <source>
        <dbReference type="ARBA" id="ARBA00004496"/>
    </source>
</evidence>
<gene>
    <name evidence="12" type="ORF">XELAEV_18044764mg</name>
</gene>
<dbReference type="GO" id="GO:0003007">
    <property type="term" value="P:heart morphogenesis"/>
    <property type="evidence" value="ECO:0007669"/>
    <property type="project" value="UniProtKB-ARBA"/>
</dbReference>
<dbReference type="SMART" id="SM00408">
    <property type="entry name" value="IGc2"/>
    <property type="match status" value="21"/>
</dbReference>
<protein>
    <recommendedName>
        <fullName evidence="11">Ig-like domain-containing protein</fullName>
    </recommendedName>
</protein>
<dbReference type="FunFam" id="2.60.40.10:FF:001382">
    <property type="entry name" value="titin isoform X1"/>
    <property type="match status" value="1"/>
</dbReference>
<feature type="domain" description="Ig-like" evidence="11">
    <location>
        <begin position="976"/>
        <end position="1066"/>
    </location>
</feature>
<evidence type="ECO:0000256" key="7">
    <source>
        <dbReference type="ARBA" id="ARBA00023157"/>
    </source>
</evidence>
<evidence type="ECO:0000259" key="11">
    <source>
        <dbReference type="PROSITE" id="PS50835"/>
    </source>
</evidence>
<accession>A0A974H436</accession>
<dbReference type="FunFam" id="2.60.40.10:FF:000714">
    <property type="entry name" value="Titin novex-3"/>
    <property type="match status" value="5"/>
</dbReference>
<feature type="compositionally biased region" description="Low complexity" evidence="10">
    <location>
        <begin position="259"/>
        <end position="309"/>
    </location>
</feature>
<reference evidence="13" key="1">
    <citation type="journal article" date="2016" name="Nature">
        <title>Genome evolution in the allotetraploid frog Xenopus laevis.</title>
        <authorList>
            <person name="Session A.M."/>
            <person name="Uno Y."/>
            <person name="Kwon T."/>
            <person name="Chapman J.A."/>
            <person name="Toyoda A."/>
            <person name="Takahashi S."/>
            <person name="Fukui A."/>
            <person name="Hikosaka A."/>
            <person name="Suzuki A."/>
            <person name="Kondo M."/>
            <person name="van Heeringen S.J."/>
            <person name="Quigley I."/>
            <person name="Heinz S."/>
            <person name="Ogino H."/>
            <person name="Ochi H."/>
            <person name="Hellsten U."/>
            <person name="Lyons J.B."/>
            <person name="Simakov O."/>
            <person name="Putnam N."/>
            <person name="Stites J."/>
            <person name="Kuroki Y."/>
            <person name="Tanaka T."/>
            <person name="Michiue T."/>
            <person name="Watanabe M."/>
            <person name="Bogdanovic O."/>
            <person name="Lister R."/>
            <person name="Georgiou G."/>
            <person name="Paranjpe S.S."/>
            <person name="van Kruijsbergen I."/>
            <person name="Shu S."/>
            <person name="Carlson J."/>
            <person name="Kinoshita T."/>
            <person name="Ohta Y."/>
            <person name="Mawaribuchi S."/>
            <person name="Jenkins J."/>
            <person name="Grimwood J."/>
            <person name="Schmutz J."/>
            <person name="Mitros T."/>
            <person name="Mozaffari S.V."/>
            <person name="Suzuki Y."/>
            <person name="Haramoto Y."/>
            <person name="Yamamoto T.S."/>
            <person name="Takagi C."/>
            <person name="Heald R."/>
            <person name="Miller K."/>
            <person name="Haudenschild C."/>
            <person name="Kitzman J."/>
            <person name="Nakayama T."/>
            <person name="Izutsu Y."/>
            <person name="Robert J."/>
            <person name="Fortriede J."/>
            <person name="Burns K."/>
            <person name="Lotay V."/>
            <person name="Karimi K."/>
            <person name="Yasuoka Y."/>
            <person name="Dichmann D.S."/>
            <person name="Flajnik M.F."/>
            <person name="Houston D.W."/>
            <person name="Shendure J."/>
            <person name="DuPasquier L."/>
            <person name="Vize P.D."/>
            <person name="Zorn A.M."/>
            <person name="Ito M."/>
            <person name="Marcotte E.M."/>
            <person name="Wallingford J.B."/>
            <person name="Ito Y."/>
            <person name="Asashima M."/>
            <person name="Ueno N."/>
            <person name="Matsuda Y."/>
            <person name="Veenstra G.J."/>
            <person name="Fujiyama A."/>
            <person name="Harland R.M."/>
            <person name="Taira M."/>
            <person name="Rokhsar D.S."/>
        </authorList>
    </citation>
    <scope>NUCLEOTIDE SEQUENCE [LARGE SCALE GENOMIC DNA]</scope>
    <source>
        <strain evidence="13">J</strain>
    </source>
</reference>
<keyword evidence="5" id="KW-0677">Repeat</keyword>
<evidence type="ECO:0000256" key="5">
    <source>
        <dbReference type="ARBA" id="ARBA00022737"/>
    </source>
</evidence>
<dbReference type="FunFam" id="2.60.40.10:FF:001213">
    <property type="entry name" value="titin isoform X1"/>
    <property type="match status" value="1"/>
</dbReference>